<gene>
    <name evidence="3" type="ORF">HNQ64_002589</name>
</gene>
<evidence type="ECO:0000313" key="3">
    <source>
        <dbReference type="EMBL" id="MBB5038331.1"/>
    </source>
</evidence>
<proteinExistence type="predicted"/>
<dbReference type="AlphaFoldDB" id="A0A7W8DQX5"/>
<evidence type="ECO:0000256" key="2">
    <source>
        <dbReference type="SAM" id="SignalP"/>
    </source>
</evidence>
<feature type="chain" id="PRO_5031205664" description="FecR protein domain-containing protein" evidence="2">
    <location>
        <begin position="26"/>
        <end position="251"/>
    </location>
</feature>
<feature type="region of interest" description="Disordered" evidence="1">
    <location>
        <begin position="211"/>
        <end position="251"/>
    </location>
</feature>
<accession>A0A7W8DQX5</accession>
<keyword evidence="4" id="KW-1185">Reference proteome</keyword>
<comment type="caution">
    <text evidence="3">The sequence shown here is derived from an EMBL/GenBank/DDBJ whole genome shotgun (WGS) entry which is preliminary data.</text>
</comment>
<dbReference type="EMBL" id="JACHIF010000004">
    <property type="protein sequence ID" value="MBB5038331.1"/>
    <property type="molecule type" value="Genomic_DNA"/>
</dbReference>
<evidence type="ECO:0000256" key="1">
    <source>
        <dbReference type="SAM" id="MobiDB-lite"/>
    </source>
</evidence>
<dbReference type="RefSeq" id="WP_184209026.1">
    <property type="nucleotide sequence ID" value="NZ_JACHIF010000004.1"/>
</dbReference>
<feature type="signal peptide" evidence="2">
    <location>
        <begin position="1"/>
        <end position="25"/>
    </location>
</feature>
<protein>
    <recommendedName>
        <fullName evidence="5">FecR protein domain-containing protein</fullName>
    </recommendedName>
</protein>
<evidence type="ECO:0008006" key="5">
    <source>
        <dbReference type="Google" id="ProtNLM"/>
    </source>
</evidence>
<evidence type="ECO:0000313" key="4">
    <source>
        <dbReference type="Proteomes" id="UP000534294"/>
    </source>
</evidence>
<keyword evidence="2" id="KW-0732">Signal</keyword>
<feature type="compositionally biased region" description="Polar residues" evidence="1">
    <location>
        <begin position="216"/>
        <end position="231"/>
    </location>
</feature>
<name>A0A7W8DQX5_9BACT</name>
<reference evidence="3 4" key="1">
    <citation type="submission" date="2020-08" db="EMBL/GenBank/DDBJ databases">
        <title>Genomic Encyclopedia of Type Strains, Phase IV (KMG-IV): sequencing the most valuable type-strain genomes for metagenomic binning, comparative biology and taxonomic classification.</title>
        <authorList>
            <person name="Goeker M."/>
        </authorList>
    </citation>
    <scope>NUCLEOTIDE SEQUENCE [LARGE SCALE GENOMIC DNA]</scope>
    <source>
        <strain evidence="3 4">DSM 12251</strain>
    </source>
</reference>
<dbReference type="Proteomes" id="UP000534294">
    <property type="component" value="Unassembled WGS sequence"/>
</dbReference>
<sequence>MNLYFVDVVTRFRFALAICSASLIAACSAPQKSAVADPEVFNWSESQLRSRFPKAQNIGVVQLSGRKLKSQTSDTGDVEYLASGGALLVKKVEPPILAQASEIKVTPDAAILRGNQAMVKHNGRLITSESASTEITIDGVQVKVEGPHFIRDLATGKITPMAGATAPIAAIPEAVKAKIVNKPISQAPAKPLVRSVTVPLDAVKVPVPTPVSKTVAQKTNKRPLTNSQPTAKPTPPVDRKELLNLMRAPTE</sequence>
<organism evidence="3 4">
    <name type="scientific">Prosthecobacter dejongeii</name>
    <dbReference type="NCBI Taxonomy" id="48465"/>
    <lineage>
        <taxon>Bacteria</taxon>
        <taxon>Pseudomonadati</taxon>
        <taxon>Verrucomicrobiota</taxon>
        <taxon>Verrucomicrobiia</taxon>
        <taxon>Verrucomicrobiales</taxon>
        <taxon>Verrucomicrobiaceae</taxon>
        <taxon>Prosthecobacter</taxon>
    </lineage>
</organism>